<evidence type="ECO:0008006" key="4">
    <source>
        <dbReference type="Google" id="ProtNLM"/>
    </source>
</evidence>
<keyword evidence="3" id="KW-1185">Reference proteome</keyword>
<evidence type="ECO:0000256" key="1">
    <source>
        <dbReference type="SAM" id="Phobius"/>
    </source>
</evidence>
<name>A0A501PG74_9PROT</name>
<proteinExistence type="predicted"/>
<organism evidence="2 3">
    <name type="scientific">Emcibacter nanhaiensis</name>
    <dbReference type="NCBI Taxonomy" id="1505037"/>
    <lineage>
        <taxon>Bacteria</taxon>
        <taxon>Pseudomonadati</taxon>
        <taxon>Pseudomonadota</taxon>
        <taxon>Alphaproteobacteria</taxon>
        <taxon>Emcibacterales</taxon>
        <taxon>Emcibacteraceae</taxon>
        <taxon>Emcibacter</taxon>
    </lineage>
</organism>
<dbReference type="AlphaFoldDB" id="A0A501PG74"/>
<evidence type="ECO:0000313" key="2">
    <source>
        <dbReference type="EMBL" id="TPD58981.1"/>
    </source>
</evidence>
<dbReference type="EMBL" id="VFIY01000015">
    <property type="protein sequence ID" value="TPD58981.1"/>
    <property type="molecule type" value="Genomic_DNA"/>
</dbReference>
<dbReference type="RefSeq" id="WP_139941200.1">
    <property type="nucleotide sequence ID" value="NZ_JBHSYP010000002.1"/>
</dbReference>
<accession>A0A501PG74</accession>
<comment type="caution">
    <text evidence="2">The sequence shown here is derived from an EMBL/GenBank/DDBJ whole genome shotgun (WGS) entry which is preliminary data.</text>
</comment>
<protein>
    <recommendedName>
        <fullName evidence="4">General secretion pathway protein GspK</fullName>
    </recommendedName>
</protein>
<keyword evidence="1" id="KW-0812">Transmembrane</keyword>
<dbReference type="OrthoDB" id="8216581at2"/>
<keyword evidence="1" id="KW-0472">Membrane</keyword>
<evidence type="ECO:0000313" key="3">
    <source>
        <dbReference type="Proteomes" id="UP000319148"/>
    </source>
</evidence>
<gene>
    <name evidence="2" type="ORF">FIV46_12150</name>
</gene>
<reference evidence="3" key="1">
    <citation type="submission" date="2019-06" db="EMBL/GenBank/DDBJ databases">
        <title>The complete genome of Emcibacter congregatus ZYLT.</title>
        <authorList>
            <person name="Zhao Z."/>
        </authorList>
    </citation>
    <scope>NUCLEOTIDE SEQUENCE [LARGE SCALE GENOMIC DNA]</scope>
    <source>
        <strain evidence="3">MCCC 1A06723</strain>
    </source>
</reference>
<sequence length="285" mass="31537">MTLKRTNKSSDQGIALISVLWGVLVLSLIAMTVLALARVNSHLAKNMIEQEKANAASEAALYEVIRRLSSPSEGREIKPVVGTTTVNFEGYTIEVAIEPERGKIDLNSADPLLISAALAYRGMEEDEALDMAAHIAELRENSPEKVFRVVSDLLQKADIPENIYHCAAPFFTVYTGVIGVDHLAATEEIKELLQWADKKRWGGRNWMEISGTSSGGLVSEATNSVVQNSISHSGRVYTLIARVKSQKGGFLQKRAIVRLTGNRKEPFWVYAWRAEFSRESECSQK</sequence>
<dbReference type="Proteomes" id="UP000319148">
    <property type="component" value="Unassembled WGS sequence"/>
</dbReference>
<keyword evidence="1" id="KW-1133">Transmembrane helix</keyword>
<feature type="transmembrane region" description="Helical" evidence="1">
    <location>
        <begin position="12"/>
        <end position="37"/>
    </location>
</feature>